<evidence type="ECO:0000313" key="1">
    <source>
        <dbReference type="EMBL" id="MPM03112.1"/>
    </source>
</evidence>
<accession>A0A644WH66</accession>
<dbReference type="EMBL" id="VSSQ01000925">
    <property type="protein sequence ID" value="MPM03112.1"/>
    <property type="molecule type" value="Genomic_DNA"/>
</dbReference>
<proteinExistence type="predicted"/>
<name>A0A644WH66_9ZZZZ</name>
<organism evidence="1">
    <name type="scientific">bioreactor metagenome</name>
    <dbReference type="NCBI Taxonomy" id="1076179"/>
    <lineage>
        <taxon>unclassified sequences</taxon>
        <taxon>metagenomes</taxon>
        <taxon>ecological metagenomes</taxon>
    </lineage>
</organism>
<protein>
    <submittedName>
        <fullName evidence="1">Uncharacterized protein</fullName>
    </submittedName>
</protein>
<gene>
    <name evidence="1" type="ORF">SDC9_49372</name>
</gene>
<comment type="caution">
    <text evidence="1">The sequence shown here is derived from an EMBL/GenBank/DDBJ whole genome shotgun (WGS) entry which is preliminary data.</text>
</comment>
<reference evidence="1" key="1">
    <citation type="submission" date="2019-08" db="EMBL/GenBank/DDBJ databases">
        <authorList>
            <person name="Kucharzyk K."/>
            <person name="Murdoch R.W."/>
            <person name="Higgins S."/>
            <person name="Loffler F."/>
        </authorList>
    </citation>
    <scope>NUCLEOTIDE SEQUENCE</scope>
</reference>
<sequence length="79" mass="8843">MNGPQSKIGFKIFSIPENQNKKNEALREKGTLQNEVFSLGDKSYVISSGETDDIDANIEDFKNELLREKGSNSTSSDWT</sequence>
<dbReference type="AlphaFoldDB" id="A0A644WH66"/>